<dbReference type="STRING" id="1314777.A0A164VTE9"/>
<evidence type="ECO:0000256" key="1">
    <source>
        <dbReference type="ARBA" id="ARBA00034127"/>
    </source>
</evidence>
<sequence length="196" mass="22538">MKTATPKDKKEKKEKVFHPQSRKAGQLERKQLRVAKLGEAASKKSKKAYEKIDRHAFFFHALPPEVECLTLEQVHQIVRDILLPRHDEEIEREKKTRRKGRPPSAKEVKLEELKAQEAEEYRTGMDVIDLTHPANVTLLRRWNQDERAFLDLLRYIRISSTTPEVAPVTRPGRHGTLSGNTIDEVSPDAAETMAVD</sequence>
<organism evidence="3 4">
    <name type="scientific">Sistotremastrum niveocremeum HHB9708</name>
    <dbReference type="NCBI Taxonomy" id="1314777"/>
    <lineage>
        <taxon>Eukaryota</taxon>
        <taxon>Fungi</taxon>
        <taxon>Dikarya</taxon>
        <taxon>Basidiomycota</taxon>
        <taxon>Agaricomycotina</taxon>
        <taxon>Agaricomycetes</taxon>
        <taxon>Sistotremastrales</taxon>
        <taxon>Sistotremastraceae</taxon>
        <taxon>Sertulicium</taxon>
        <taxon>Sertulicium niveocremeum</taxon>
    </lineage>
</organism>
<feature type="region of interest" description="Disordered" evidence="2">
    <location>
        <begin position="165"/>
        <end position="196"/>
    </location>
</feature>
<protein>
    <recommendedName>
        <fullName evidence="5">Translation machinery-associated protein 16</fullName>
    </recommendedName>
</protein>
<feature type="compositionally biased region" description="Basic and acidic residues" evidence="2">
    <location>
        <begin position="1"/>
        <end position="17"/>
    </location>
</feature>
<dbReference type="AlphaFoldDB" id="A0A164VTE9"/>
<dbReference type="PANTHER" id="PTHR13349">
    <property type="entry name" value="TRANSLATION MACHINERY-ASSOCIATED PROTEIN 16"/>
    <property type="match status" value="1"/>
</dbReference>
<evidence type="ECO:0000256" key="2">
    <source>
        <dbReference type="SAM" id="MobiDB-lite"/>
    </source>
</evidence>
<evidence type="ECO:0000313" key="3">
    <source>
        <dbReference type="EMBL" id="KZS94453.1"/>
    </source>
</evidence>
<name>A0A164VTE9_9AGAM</name>
<dbReference type="Pfam" id="PF11176">
    <property type="entry name" value="Tma16"/>
    <property type="match status" value="1"/>
</dbReference>
<gene>
    <name evidence="3" type="ORF">SISNIDRAFT_484671</name>
</gene>
<evidence type="ECO:0000313" key="4">
    <source>
        <dbReference type="Proteomes" id="UP000076722"/>
    </source>
</evidence>
<dbReference type="Gene3D" id="1.20.1440.170">
    <property type="entry name" value="Translation machinery-associated protein 16-like"/>
    <property type="match status" value="1"/>
</dbReference>
<accession>A0A164VTE9</accession>
<comment type="similarity">
    <text evidence="1">Belongs to the TMA16 family.</text>
</comment>
<dbReference type="EMBL" id="KV419404">
    <property type="protein sequence ID" value="KZS94453.1"/>
    <property type="molecule type" value="Genomic_DNA"/>
</dbReference>
<reference evidence="3 4" key="1">
    <citation type="journal article" date="2016" name="Mol. Biol. Evol.">
        <title>Comparative Genomics of Early-Diverging Mushroom-Forming Fungi Provides Insights into the Origins of Lignocellulose Decay Capabilities.</title>
        <authorList>
            <person name="Nagy L.G."/>
            <person name="Riley R."/>
            <person name="Tritt A."/>
            <person name="Adam C."/>
            <person name="Daum C."/>
            <person name="Floudas D."/>
            <person name="Sun H."/>
            <person name="Yadav J.S."/>
            <person name="Pangilinan J."/>
            <person name="Larsson K.H."/>
            <person name="Matsuura K."/>
            <person name="Barry K."/>
            <person name="Labutti K."/>
            <person name="Kuo R."/>
            <person name="Ohm R.A."/>
            <person name="Bhattacharya S.S."/>
            <person name="Shirouzu T."/>
            <person name="Yoshinaga Y."/>
            <person name="Martin F.M."/>
            <person name="Grigoriev I.V."/>
            <person name="Hibbett D.S."/>
        </authorList>
    </citation>
    <scope>NUCLEOTIDE SEQUENCE [LARGE SCALE GENOMIC DNA]</scope>
    <source>
        <strain evidence="3 4">HHB9708</strain>
    </source>
</reference>
<dbReference type="PANTHER" id="PTHR13349:SF2">
    <property type="entry name" value="TRANSLATION MACHINERY-ASSOCIATED PROTEIN 16"/>
    <property type="match status" value="1"/>
</dbReference>
<dbReference type="InterPro" id="IPR021346">
    <property type="entry name" value="Tma16"/>
</dbReference>
<proteinExistence type="inferred from homology"/>
<dbReference type="OrthoDB" id="270284at2759"/>
<keyword evidence="4" id="KW-1185">Reference proteome</keyword>
<dbReference type="InterPro" id="IPR038356">
    <property type="entry name" value="Tma16_sf"/>
</dbReference>
<dbReference type="GO" id="GO:0005634">
    <property type="term" value="C:nucleus"/>
    <property type="evidence" value="ECO:0007669"/>
    <property type="project" value="TreeGrafter"/>
</dbReference>
<evidence type="ECO:0008006" key="5">
    <source>
        <dbReference type="Google" id="ProtNLM"/>
    </source>
</evidence>
<dbReference type="Proteomes" id="UP000076722">
    <property type="component" value="Unassembled WGS sequence"/>
</dbReference>
<feature type="region of interest" description="Disordered" evidence="2">
    <location>
        <begin position="1"/>
        <end position="31"/>
    </location>
</feature>